<evidence type="ECO:0000313" key="1">
    <source>
        <dbReference type="EMBL" id="AHF08602.1"/>
    </source>
</evidence>
<gene>
    <name evidence="1" type="ORF">DESME_09385</name>
</gene>
<dbReference type="Proteomes" id="UP000010847">
    <property type="component" value="Chromosome"/>
</dbReference>
<reference evidence="1 2" key="1">
    <citation type="submission" date="2013-12" db="EMBL/GenBank/DDBJ databases">
        <authorList>
            <consortium name="DOE Joint Genome Institute"/>
            <person name="Smidt H."/>
            <person name="Huntemann M."/>
            <person name="Han J."/>
            <person name="Chen A."/>
            <person name="Kyrpides N."/>
            <person name="Mavromatis K."/>
            <person name="Markowitz V."/>
            <person name="Palaniappan K."/>
            <person name="Ivanova N."/>
            <person name="Schaumberg A."/>
            <person name="Pati A."/>
            <person name="Liolios K."/>
            <person name="Nordberg H.P."/>
            <person name="Cantor M.N."/>
            <person name="Hua S.X."/>
            <person name="Woyke T."/>
        </authorList>
    </citation>
    <scope>NUCLEOTIDE SEQUENCE [LARGE SCALE GENOMIC DNA]</scope>
    <source>
        <strain evidence="2">DSM 15288</strain>
    </source>
</reference>
<dbReference type="AlphaFoldDB" id="W0ECV6"/>
<keyword evidence="2" id="KW-1185">Reference proteome</keyword>
<sequence length="63" mass="7324">MLIMFNGTCTILIDNAQFDNAFAEFSCVHILDKDVDHRATLAQLPKFINLYFNYIIQKLLKTK</sequence>
<dbReference type="STRING" id="871968.DESME_09385"/>
<accession>W0ECV6</accession>
<evidence type="ECO:0000313" key="2">
    <source>
        <dbReference type="Proteomes" id="UP000010847"/>
    </source>
</evidence>
<dbReference type="KEGG" id="dmt:DESME_09385"/>
<dbReference type="HOGENOM" id="CLU_2878520_0_0_9"/>
<dbReference type="EMBL" id="CP007032">
    <property type="protein sequence ID" value="AHF08602.1"/>
    <property type="molecule type" value="Genomic_DNA"/>
</dbReference>
<protein>
    <submittedName>
        <fullName evidence="1">Uncharacterized protein</fullName>
    </submittedName>
</protein>
<organism evidence="1 2">
    <name type="scientific">Desulfitobacterium metallireducens DSM 15288</name>
    <dbReference type="NCBI Taxonomy" id="871968"/>
    <lineage>
        <taxon>Bacteria</taxon>
        <taxon>Bacillati</taxon>
        <taxon>Bacillota</taxon>
        <taxon>Clostridia</taxon>
        <taxon>Eubacteriales</taxon>
        <taxon>Desulfitobacteriaceae</taxon>
        <taxon>Desulfitobacterium</taxon>
    </lineage>
</organism>
<proteinExistence type="predicted"/>
<name>W0ECV6_9FIRM</name>